<reference evidence="4" key="1">
    <citation type="submission" date="2022-08" db="EMBL/GenBank/DDBJ databases">
        <title>Complete genome sequence analysis of a novel Clostridium perfringens phage DCp1.</title>
        <authorList>
            <person name="Tang Z."/>
        </authorList>
    </citation>
    <scope>NUCLEOTIDE SEQUENCE</scope>
</reference>
<evidence type="ECO:0000313" key="4">
    <source>
        <dbReference type="EMBL" id="UXL90907.1"/>
    </source>
</evidence>
<keyword evidence="5" id="KW-1185">Reference proteome</keyword>
<feature type="coiled-coil region" evidence="3">
    <location>
        <begin position="103"/>
        <end position="163"/>
    </location>
</feature>
<dbReference type="GO" id="GO:0019058">
    <property type="term" value="P:viral life cycle"/>
    <property type="evidence" value="ECO:0007669"/>
    <property type="project" value="UniProtKB-ARBA"/>
</dbReference>
<comment type="subcellular location">
    <subcellularLocation>
        <location evidence="1">Virion</location>
    </subcellularLocation>
</comment>
<evidence type="ECO:0000313" key="5">
    <source>
        <dbReference type="Proteomes" id="UP001064597"/>
    </source>
</evidence>
<dbReference type="Gene3D" id="1.20.120.20">
    <property type="entry name" value="Apolipoprotein"/>
    <property type="match status" value="1"/>
</dbReference>
<dbReference type="InterPro" id="IPR011050">
    <property type="entry name" value="Pectin_lyase_fold/virulence"/>
</dbReference>
<dbReference type="SUPFAM" id="SSF51126">
    <property type="entry name" value="Pectin lyase-like"/>
    <property type="match status" value="1"/>
</dbReference>
<keyword evidence="2" id="KW-0946">Virion</keyword>
<name>A0A977R7U1_9CAUD</name>
<keyword evidence="3" id="KW-0175">Coiled coil</keyword>
<dbReference type="EMBL" id="OP256049">
    <property type="protein sequence ID" value="UXL90907.1"/>
    <property type="molecule type" value="Genomic_DNA"/>
</dbReference>
<evidence type="ECO:0000256" key="1">
    <source>
        <dbReference type="ARBA" id="ARBA00004328"/>
    </source>
</evidence>
<protein>
    <submittedName>
        <fullName evidence="4">Baseplate upper protein</fullName>
    </submittedName>
</protein>
<accession>A0A977R7U1</accession>
<dbReference type="Proteomes" id="UP001064597">
    <property type="component" value="Segment"/>
</dbReference>
<organism evidence="4 5">
    <name type="scientific">Clostridium phage DCp1</name>
    <dbReference type="NCBI Taxonomy" id="2981543"/>
    <lineage>
        <taxon>Viruses</taxon>
        <taxon>Duplodnaviria</taxon>
        <taxon>Heunggongvirae</taxon>
        <taxon>Uroviricota</taxon>
        <taxon>Caudoviricetes</taxon>
        <taxon>Guelinviridae</taxon>
        <taxon>Susfortunavirus</taxon>
        <taxon>Susfortunavirus dcp1</taxon>
    </lineage>
</organism>
<evidence type="ECO:0000256" key="3">
    <source>
        <dbReference type="SAM" id="Coils"/>
    </source>
</evidence>
<dbReference type="GO" id="GO:0044423">
    <property type="term" value="C:virion component"/>
    <property type="evidence" value="ECO:0007669"/>
    <property type="project" value="UniProtKB-KW"/>
</dbReference>
<evidence type="ECO:0000256" key="2">
    <source>
        <dbReference type="ARBA" id="ARBA00022844"/>
    </source>
</evidence>
<proteinExistence type="predicted"/>
<dbReference type="GO" id="GO:0051701">
    <property type="term" value="P:biological process involved in interaction with host"/>
    <property type="evidence" value="ECO:0007669"/>
    <property type="project" value="UniProtKB-ARBA"/>
</dbReference>
<sequence length="543" mass="61214">MKNYVEKIGMCGVNPCSPMSIYQWDGLTWQELINNVFKGVNDCVSVVNNYTDLVSNTIEWIKTDGLKIYVENKINGLIEDGTISEIINGEIFSQINDDISNIKENVNSNKEFTKEQIKQVENKIIDLGKKIDDKILKLSDELKNNLEEHKEAINIKIEDLGTEFNNGLSEIKKALAIQKGVLVYLNEYSEIAKAGTDEEDWSLAFDYVFKNVVNETVASIIWNGRLKIKSTIHLPKHVNISGIGLPWSGLIPLNNFKGDYVIEDNNEPTHNSIKNIYFDFAENKTVKGLKVLNPYDYNEYKFLVADGIGDTFISIGGSEISQSARIEDCVAYRENRGLGAIMELRNCQEFYVVNNKLLFKTQSNKECLWCDGVTNTTFIHNSFAFTNEVAVKMLANHYPKRLNGNVFTDNLFEGIGAGGCITILGSNNPDLEGSYNSIHDNSYFSSTAIINLGSIANTFISDPVKINHLGGDRRTYLFNRYHETSKTPYGSVEEWCDGAYKMTKSWFKIIPTQEGEPSYLYMTDKAGKERMITISADGQLEIV</sequence>